<organism evidence="2 3">
    <name type="scientific">Flavobacterium suaedae</name>
    <dbReference type="NCBI Taxonomy" id="1767027"/>
    <lineage>
        <taxon>Bacteria</taxon>
        <taxon>Pseudomonadati</taxon>
        <taxon>Bacteroidota</taxon>
        <taxon>Flavobacteriia</taxon>
        <taxon>Flavobacteriales</taxon>
        <taxon>Flavobacteriaceae</taxon>
        <taxon>Flavobacterium</taxon>
    </lineage>
</organism>
<evidence type="ECO:0000313" key="3">
    <source>
        <dbReference type="Proteomes" id="UP000615760"/>
    </source>
</evidence>
<feature type="region of interest" description="Disordered" evidence="1">
    <location>
        <begin position="1"/>
        <end position="55"/>
    </location>
</feature>
<dbReference type="EMBL" id="BMJE01000001">
    <property type="protein sequence ID" value="GGB65100.1"/>
    <property type="molecule type" value="Genomic_DNA"/>
</dbReference>
<comment type="caution">
    <text evidence="2">The sequence shown here is derived from an EMBL/GenBank/DDBJ whole genome shotgun (WGS) entry which is preliminary data.</text>
</comment>
<reference evidence="3" key="1">
    <citation type="journal article" date="2019" name="Int. J. Syst. Evol. Microbiol.">
        <title>The Global Catalogue of Microorganisms (GCM) 10K type strain sequencing project: providing services to taxonomists for standard genome sequencing and annotation.</title>
        <authorList>
            <consortium name="The Broad Institute Genomics Platform"/>
            <consortium name="The Broad Institute Genome Sequencing Center for Infectious Disease"/>
            <person name="Wu L."/>
            <person name="Ma J."/>
        </authorList>
    </citation>
    <scope>NUCLEOTIDE SEQUENCE [LARGE SCALE GENOMIC DNA]</scope>
    <source>
        <strain evidence="3">CGMCC 1.15461</strain>
    </source>
</reference>
<gene>
    <name evidence="2" type="ORF">GCM10007424_01260</name>
</gene>
<dbReference type="RefSeq" id="WP_188619291.1">
    <property type="nucleotide sequence ID" value="NZ_BMJE01000001.1"/>
</dbReference>
<accession>A0ABQ1JC17</accession>
<feature type="compositionally biased region" description="Basic and acidic residues" evidence="1">
    <location>
        <begin position="1"/>
        <end position="38"/>
    </location>
</feature>
<dbReference type="Proteomes" id="UP000615760">
    <property type="component" value="Unassembled WGS sequence"/>
</dbReference>
<protein>
    <submittedName>
        <fullName evidence="2">Uncharacterized protein</fullName>
    </submittedName>
</protein>
<evidence type="ECO:0000256" key="1">
    <source>
        <dbReference type="SAM" id="MobiDB-lite"/>
    </source>
</evidence>
<name>A0ABQ1JC17_9FLAO</name>
<feature type="compositionally biased region" description="Basic and acidic residues" evidence="1">
    <location>
        <begin position="45"/>
        <end position="55"/>
    </location>
</feature>
<keyword evidence="3" id="KW-1185">Reference proteome</keyword>
<evidence type="ECO:0000313" key="2">
    <source>
        <dbReference type="EMBL" id="GGB65100.1"/>
    </source>
</evidence>
<sequence>MNTSDKKTGKRQANDDVSHNAHYEETDRPSQLDTRDEKDSTEDWNAEKSRTSRHK</sequence>
<proteinExistence type="predicted"/>